<feature type="transmembrane region" description="Helical" evidence="1">
    <location>
        <begin position="461"/>
        <end position="482"/>
    </location>
</feature>
<keyword evidence="1" id="KW-0472">Membrane</keyword>
<feature type="transmembrane region" description="Helical" evidence="1">
    <location>
        <begin position="434"/>
        <end position="455"/>
    </location>
</feature>
<keyword evidence="1" id="KW-1133">Transmembrane helix</keyword>
<accession>A0A1V9GB36</accession>
<sequence length="511" mass="59171">MSFKAWLFKDDESRLLLKWSSVATIIAFTWLKILYPYPNFMPPDSYSYLDAAYNNEFINIWAIGYSKFLRLVSSFTDSHLALVIIQYLLVQISLLYLLLTIRYLFNPAKALFRVLFGLSVLNPLLPHIANFVSSDSLFTSLSLVWYTQLLWIIYKPTEKLLFRHSLILLLAFSTRHNALYYPLISIAVVILRSMPGRLKAYAIGSIAILLGSFILLTGSEYNKKTSSFQYSAFGGWQQAANALYGYAYDQLDEPVKLPPRFRKLHQLVNETVRIHQQQPFLRPDRNVGVFYLWDFQSPLRLYMDQVWKTDSTKEFFEKWASMAPLYGSYGTYLITRHPRSYILNYVWPNLQRYYAPPSQFMGWYNLGYKTVDSSAVKWFGWNNNTLPALGIKKIWVADIFTILTPIVNIIFIAGFLAFLTLGGNQNCSHHNKKLLGCTLTIWIANTLFSVLSAPIELRYQLFPLIISIIWSVIFVGYVVQVIRAKPETTEKQAEEAQKQLVFQPQQIIEKI</sequence>
<keyword evidence="1" id="KW-0812">Transmembrane</keyword>
<organism evidence="2 3">
    <name type="scientific">Niastella populi</name>
    <dbReference type="NCBI Taxonomy" id="550983"/>
    <lineage>
        <taxon>Bacteria</taxon>
        <taxon>Pseudomonadati</taxon>
        <taxon>Bacteroidota</taxon>
        <taxon>Chitinophagia</taxon>
        <taxon>Chitinophagales</taxon>
        <taxon>Chitinophagaceae</taxon>
        <taxon>Niastella</taxon>
    </lineage>
</organism>
<evidence type="ECO:0000256" key="1">
    <source>
        <dbReference type="SAM" id="Phobius"/>
    </source>
</evidence>
<comment type="caution">
    <text evidence="2">The sequence shown here is derived from an EMBL/GenBank/DDBJ whole genome shotgun (WGS) entry which is preliminary data.</text>
</comment>
<dbReference type="STRING" id="550983.A4R26_32860"/>
<keyword evidence="3" id="KW-1185">Reference proteome</keyword>
<feature type="transmembrane region" description="Helical" evidence="1">
    <location>
        <begin position="111"/>
        <end position="131"/>
    </location>
</feature>
<feature type="transmembrane region" description="Helical" evidence="1">
    <location>
        <begin position="198"/>
        <end position="216"/>
    </location>
</feature>
<feature type="transmembrane region" description="Helical" evidence="1">
    <location>
        <begin position="137"/>
        <end position="154"/>
    </location>
</feature>
<dbReference type="AlphaFoldDB" id="A0A1V9GB36"/>
<name>A0A1V9GB36_9BACT</name>
<dbReference type="Proteomes" id="UP000192276">
    <property type="component" value="Unassembled WGS sequence"/>
</dbReference>
<evidence type="ECO:0000313" key="2">
    <source>
        <dbReference type="EMBL" id="OQP67790.1"/>
    </source>
</evidence>
<dbReference type="EMBL" id="LWBP01000012">
    <property type="protein sequence ID" value="OQP67790.1"/>
    <property type="molecule type" value="Genomic_DNA"/>
</dbReference>
<evidence type="ECO:0000313" key="3">
    <source>
        <dbReference type="Proteomes" id="UP000192276"/>
    </source>
</evidence>
<evidence type="ECO:0008006" key="4">
    <source>
        <dbReference type="Google" id="ProtNLM"/>
    </source>
</evidence>
<gene>
    <name evidence="2" type="ORF">A4R26_32860</name>
</gene>
<feature type="transmembrane region" description="Helical" evidence="1">
    <location>
        <begin position="399"/>
        <end position="422"/>
    </location>
</feature>
<feature type="transmembrane region" description="Helical" evidence="1">
    <location>
        <begin position="79"/>
        <end position="99"/>
    </location>
</feature>
<protein>
    <recommendedName>
        <fullName evidence="4">Glycosyltransferase RgtA/B/C/D-like domain-containing protein</fullName>
    </recommendedName>
</protein>
<feature type="transmembrane region" description="Helical" evidence="1">
    <location>
        <begin position="15"/>
        <end position="35"/>
    </location>
</feature>
<reference evidence="3" key="1">
    <citation type="submission" date="2016-04" db="EMBL/GenBank/DDBJ databases">
        <authorList>
            <person name="Chen L."/>
            <person name="Zhuang W."/>
            <person name="Wang G."/>
        </authorList>
    </citation>
    <scope>NUCLEOTIDE SEQUENCE [LARGE SCALE GENOMIC DNA]</scope>
    <source>
        <strain evidence="3">208</strain>
    </source>
</reference>
<proteinExistence type="predicted"/>